<dbReference type="PROSITE" id="PS50081">
    <property type="entry name" value="ZF_DAG_PE_2"/>
    <property type="match status" value="1"/>
</dbReference>
<evidence type="ECO:0000313" key="4">
    <source>
        <dbReference type="EMBL" id="PLW29683.1"/>
    </source>
</evidence>
<accession>A0A2N5TW21</accession>
<keyword evidence="6" id="KW-1185">Reference proteome</keyword>
<evidence type="ECO:0000313" key="7">
    <source>
        <dbReference type="Proteomes" id="UP000235392"/>
    </source>
</evidence>
<dbReference type="InterPro" id="IPR013083">
    <property type="entry name" value="Znf_RING/FYVE/PHD"/>
</dbReference>
<dbReference type="EMBL" id="PGCJ01000402">
    <property type="protein sequence ID" value="PLW29683.1"/>
    <property type="molecule type" value="Genomic_DNA"/>
</dbReference>
<evidence type="ECO:0000259" key="3">
    <source>
        <dbReference type="PROSITE" id="PS50081"/>
    </source>
</evidence>
<dbReference type="SUPFAM" id="SSF57850">
    <property type="entry name" value="RING/U-box"/>
    <property type="match status" value="1"/>
</dbReference>
<evidence type="ECO:0000313" key="5">
    <source>
        <dbReference type="EMBL" id="PLW35237.1"/>
    </source>
</evidence>
<evidence type="ECO:0000256" key="2">
    <source>
        <dbReference type="SAM" id="Phobius"/>
    </source>
</evidence>
<gene>
    <name evidence="4" type="ORF">PCANC_21114</name>
    <name evidence="5" type="ORF">PCASD_08616</name>
</gene>
<dbReference type="Gene3D" id="3.30.40.10">
    <property type="entry name" value="Zinc/RING finger domain, C3HC4 (zinc finger)"/>
    <property type="match status" value="1"/>
</dbReference>
<feature type="region of interest" description="Disordered" evidence="1">
    <location>
        <begin position="32"/>
        <end position="57"/>
    </location>
</feature>
<name>A0A2N5TW21_9BASI</name>
<reference evidence="6 7" key="1">
    <citation type="submission" date="2017-11" db="EMBL/GenBank/DDBJ databases">
        <title>De novo assembly and phasing of dikaryotic genomes from two isolates of Puccinia coronata f. sp. avenae, the causal agent of oat crown rust.</title>
        <authorList>
            <person name="Miller M.E."/>
            <person name="Zhang Y."/>
            <person name="Omidvar V."/>
            <person name="Sperschneider J."/>
            <person name="Schwessinger B."/>
            <person name="Raley C."/>
            <person name="Palmer J.M."/>
            <person name="Garnica D."/>
            <person name="Upadhyaya N."/>
            <person name="Rathjen J."/>
            <person name="Taylor J.M."/>
            <person name="Park R.F."/>
            <person name="Dodds P.N."/>
            <person name="Hirsch C.D."/>
            <person name="Kianian S.F."/>
            <person name="Figueroa M."/>
        </authorList>
    </citation>
    <scope>NUCLEOTIDE SEQUENCE [LARGE SCALE GENOMIC DNA]</scope>
    <source>
        <strain evidence="4">12NC29</strain>
        <strain evidence="5">12SD80</strain>
    </source>
</reference>
<dbReference type="InterPro" id="IPR002219">
    <property type="entry name" value="PKC_DAG/PE"/>
</dbReference>
<feature type="domain" description="Phorbol-ester/DAG-type" evidence="3">
    <location>
        <begin position="91"/>
        <end position="149"/>
    </location>
</feature>
<keyword evidence="2" id="KW-1133">Transmembrane helix</keyword>
<sequence length="232" mass="25438">MIRWLIIGLRLGCDYSLGVRGGEVTMLARPHQADGLTREPSGIHIPNESDRESQTGSPSYVLGIESNQDVLEIPIHIPDRKISGTIIGTQRHVEAAKKALEAIEGKACSYCTNDIDLIGENTKIYYCTACSQPFHKKCTRKWLQEHGTCIGCKGQDERALKLGYVAASTSSTPDNNILVAGGRLFSQGRSAMSTERVQSGPSSHLASRLSGAFVAVFMIIILMWFLKLHHEI</sequence>
<protein>
    <recommendedName>
        <fullName evidence="3">Phorbol-ester/DAG-type domain-containing protein</fullName>
    </recommendedName>
</protein>
<evidence type="ECO:0000313" key="6">
    <source>
        <dbReference type="Proteomes" id="UP000235388"/>
    </source>
</evidence>
<feature type="transmembrane region" description="Helical" evidence="2">
    <location>
        <begin position="205"/>
        <end position="226"/>
    </location>
</feature>
<comment type="caution">
    <text evidence="4">The sequence shown here is derived from an EMBL/GenBank/DDBJ whole genome shotgun (WGS) entry which is preliminary data.</text>
</comment>
<proteinExistence type="predicted"/>
<dbReference type="EMBL" id="PGCI01000182">
    <property type="protein sequence ID" value="PLW35237.1"/>
    <property type="molecule type" value="Genomic_DNA"/>
</dbReference>
<dbReference type="Proteomes" id="UP000235388">
    <property type="component" value="Unassembled WGS sequence"/>
</dbReference>
<keyword evidence="2" id="KW-0812">Transmembrane</keyword>
<organism evidence="4 6">
    <name type="scientific">Puccinia coronata f. sp. avenae</name>
    <dbReference type="NCBI Taxonomy" id="200324"/>
    <lineage>
        <taxon>Eukaryota</taxon>
        <taxon>Fungi</taxon>
        <taxon>Dikarya</taxon>
        <taxon>Basidiomycota</taxon>
        <taxon>Pucciniomycotina</taxon>
        <taxon>Pucciniomycetes</taxon>
        <taxon>Pucciniales</taxon>
        <taxon>Pucciniaceae</taxon>
        <taxon>Puccinia</taxon>
    </lineage>
</organism>
<evidence type="ECO:0000256" key="1">
    <source>
        <dbReference type="SAM" id="MobiDB-lite"/>
    </source>
</evidence>
<keyword evidence="2" id="KW-0472">Membrane</keyword>
<dbReference type="AlphaFoldDB" id="A0A2N5TW21"/>
<dbReference type="Proteomes" id="UP000235392">
    <property type="component" value="Unassembled WGS sequence"/>
</dbReference>